<dbReference type="InterPro" id="IPR051601">
    <property type="entry name" value="Serine_prot/Carboxylest_S33"/>
</dbReference>
<dbReference type="GO" id="GO:0016787">
    <property type="term" value="F:hydrolase activity"/>
    <property type="evidence" value="ECO:0007669"/>
    <property type="project" value="UniProtKB-KW"/>
</dbReference>
<comment type="similarity">
    <text evidence="1">Belongs to the peptidase S33 family.</text>
</comment>
<evidence type="ECO:0000256" key="1">
    <source>
        <dbReference type="ARBA" id="ARBA00010088"/>
    </source>
</evidence>
<dbReference type="PANTHER" id="PTHR43248">
    <property type="entry name" value="2-SUCCINYL-6-HYDROXY-2,4-CYCLOHEXADIENE-1-CARBOXYLATE SYNTHASE"/>
    <property type="match status" value="1"/>
</dbReference>
<dbReference type="Pfam" id="PF00561">
    <property type="entry name" value="Abhydrolase_1"/>
    <property type="match status" value="1"/>
</dbReference>
<dbReference type="Gene3D" id="3.40.50.1820">
    <property type="entry name" value="alpha/beta hydrolase"/>
    <property type="match status" value="1"/>
</dbReference>
<dbReference type="EMBL" id="JAVRFI010000023">
    <property type="protein sequence ID" value="MDT0452758.1"/>
    <property type="molecule type" value="Genomic_DNA"/>
</dbReference>
<dbReference type="SUPFAM" id="SSF53474">
    <property type="entry name" value="alpha/beta-Hydrolases"/>
    <property type="match status" value="1"/>
</dbReference>
<feature type="chain" id="PRO_5045805427" evidence="4">
    <location>
        <begin position="28"/>
        <end position="502"/>
    </location>
</feature>
<keyword evidence="8" id="KW-1185">Reference proteome</keyword>
<dbReference type="InterPro" id="IPR029058">
    <property type="entry name" value="AB_hydrolase_fold"/>
</dbReference>
<feature type="domain" description="AB hydrolase-1" evidence="5">
    <location>
        <begin position="105"/>
        <end position="274"/>
    </location>
</feature>
<dbReference type="PANTHER" id="PTHR43248:SF29">
    <property type="entry name" value="TRIPEPTIDYL AMINOPEPTIDASE"/>
    <property type="match status" value="1"/>
</dbReference>
<evidence type="ECO:0000313" key="7">
    <source>
        <dbReference type="EMBL" id="MDT0452758.1"/>
    </source>
</evidence>
<proteinExistence type="inferred from homology"/>
<name>A0ABU2SUS6_9ACTN</name>
<gene>
    <name evidence="7" type="ORF">RM609_27245</name>
</gene>
<accession>A0ABU2SUS6</accession>
<feature type="domain" description="Peptidase S33 tripeptidyl aminopeptidase-like C-terminal" evidence="6">
    <location>
        <begin position="400"/>
        <end position="500"/>
    </location>
</feature>
<reference evidence="7" key="1">
    <citation type="submission" date="2024-05" db="EMBL/GenBank/DDBJ databases">
        <title>30 novel species of actinomycetes from the DSMZ collection.</title>
        <authorList>
            <person name="Nouioui I."/>
        </authorList>
    </citation>
    <scope>NUCLEOTIDE SEQUENCE</scope>
    <source>
        <strain evidence="7">DSM 40473</strain>
    </source>
</reference>
<keyword evidence="3 7" id="KW-0378">Hydrolase</keyword>
<dbReference type="InterPro" id="IPR013595">
    <property type="entry name" value="Pept_S33_TAP-like_C"/>
</dbReference>
<dbReference type="RefSeq" id="WP_311614230.1">
    <property type="nucleotide sequence ID" value="NZ_JAVRFI010000023.1"/>
</dbReference>
<sequence length="502" mass="54348">MRNRRIARRIAPVLAAGIAAASFSALAPVTAFGASDGAAGKDPLGPLGSFTQQKLQWKRCAADGPADFQCATLKVPLDYGDPGGKTIDIAISRLKASSTKERRGALLLNPGGPGAPGLRLPVDPLLKFPGEVKRQYDLIGFDLRGAGQSSPVSCGLTADEQSDNPYKPETFAKDVDRARTIAEKCQAKAGDKLPHLTTRNAARDMDVIRAALGEQKISYLGISYGTYLGAVYTQMFPQRADRFVLDSSTDPTRVYRGMFQDMAKGAEQAFARWSEWAAARHTTYGLGKTPAEVRKAYWDLIAQANRKPIQFGGRALTGDAIRADNGTFFHVQKASELIVGLKNAAEGQDPNSSGTTSQVEEPDDNYVSVAWSFMCADTRTWSRDPEQYRREAIRDKARYPLYGDFAANITPCAFWKQGSEPQTKIDNRVGVLTTQNEWDSQTPLFAGQAMHRALRGSRMLTVAGGEGHGVLYASDSNSCADKAATAYLTTGKLPAEDLTCQA</sequence>
<evidence type="ECO:0000256" key="4">
    <source>
        <dbReference type="SAM" id="SignalP"/>
    </source>
</evidence>
<protein>
    <submittedName>
        <fullName evidence="7">Alpha/beta hydrolase</fullName>
    </submittedName>
</protein>
<dbReference type="InterPro" id="IPR000073">
    <property type="entry name" value="AB_hydrolase_1"/>
</dbReference>
<evidence type="ECO:0000256" key="2">
    <source>
        <dbReference type="ARBA" id="ARBA00022729"/>
    </source>
</evidence>
<evidence type="ECO:0000313" key="8">
    <source>
        <dbReference type="Proteomes" id="UP001180531"/>
    </source>
</evidence>
<evidence type="ECO:0000256" key="3">
    <source>
        <dbReference type="ARBA" id="ARBA00022801"/>
    </source>
</evidence>
<keyword evidence="2 4" id="KW-0732">Signal</keyword>
<dbReference type="Proteomes" id="UP001180531">
    <property type="component" value="Unassembled WGS sequence"/>
</dbReference>
<evidence type="ECO:0000259" key="5">
    <source>
        <dbReference type="Pfam" id="PF00561"/>
    </source>
</evidence>
<feature type="signal peptide" evidence="4">
    <location>
        <begin position="1"/>
        <end position="27"/>
    </location>
</feature>
<dbReference type="Pfam" id="PF08386">
    <property type="entry name" value="Abhydrolase_4"/>
    <property type="match status" value="1"/>
</dbReference>
<organism evidence="7 8">
    <name type="scientific">Streptomyces hesseae</name>
    <dbReference type="NCBI Taxonomy" id="3075519"/>
    <lineage>
        <taxon>Bacteria</taxon>
        <taxon>Bacillati</taxon>
        <taxon>Actinomycetota</taxon>
        <taxon>Actinomycetes</taxon>
        <taxon>Kitasatosporales</taxon>
        <taxon>Streptomycetaceae</taxon>
        <taxon>Streptomyces</taxon>
    </lineage>
</organism>
<comment type="caution">
    <text evidence="7">The sequence shown here is derived from an EMBL/GenBank/DDBJ whole genome shotgun (WGS) entry which is preliminary data.</text>
</comment>
<evidence type="ECO:0000259" key="6">
    <source>
        <dbReference type="Pfam" id="PF08386"/>
    </source>
</evidence>